<gene>
    <name evidence="1" type="ORF">V1525DRAFT_441154</name>
</gene>
<evidence type="ECO:0000313" key="2">
    <source>
        <dbReference type="Proteomes" id="UP001433508"/>
    </source>
</evidence>
<keyword evidence="2" id="KW-1185">Reference proteome</keyword>
<reference evidence="2" key="1">
    <citation type="journal article" date="2024" name="Front. Bioeng. Biotechnol.">
        <title>Genome-scale model development and genomic sequencing of the oleaginous clade Lipomyces.</title>
        <authorList>
            <person name="Czajka J.J."/>
            <person name="Han Y."/>
            <person name="Kim J."/>
            <person name="Mondo S.J."/>
            <person name="Hofstad B.A."/>
            <person name="Robles A."/>
            <person name="Haridas S."/>
            <person name="Riley R."/>
            <person name="LaButti K."/>
            <person name="Pangilinan J."/>
            <person name="Andreopoulos W."/>
            <person name="Lipzen A."/>
            <person name="Yan J."/>
            <person name="Wang M."/>
            <person name="Ng V."/>
            <person name="Grigoriev I.V."/>
            <person name="Spatafora J.W."/>
            <person name="Magnuson J.K."/>
            <person name="Baker S.E."/>
            <person name="Pomraning K.R."/>
        </authorList>
    </citation>
    <scope>NUCLEOTIDE SEQUENCE [LARGE SCALE GENOMIC DNA]</scope>
    <source>
        <strain evidence="2">CBS 7786</strain>
    </source>
</reference>
<evidence type="ECO:0000313" key="1">
    <source>
        <dbReference type="EMBL" id="KAK9238097.1"/>
    </source>
</evidence>
<name>A0ACC3T2I8_LIPKO</name>
<dbReference type="Proteomes" id="UP001433508">
    <property type="component" value="Unassembled WGS sequence"/>
</dbReference>
<proteinExistence type="predicted"/>
<sequence>MALQSSTRTSPKPFLPEYTHWRYFVPWICYEPVPDRPEQRLGSLSALLDHHSRLYHTRRYCAMSDRLSSPKLYPLAPDHVARLCYCDRGNRGAKAGPKDITQIKAISLHYQCGGEPFVEESSPRGDTPGHLMPLGSRPTAVQIPVYDGKNFIWDARVRSYLAAINASSAIEDDVAIEEMDSKALQADNLAKGVIVGHVNNLMMFTLNMFDRAYDMYGYLE</sequence>
<dbReference type="EMBL" id="MU971360">
    <property type="protein sequence ID" value="KAK9238097.1"/>
    <property type="molecule type" value="Genomic_DNA"/>
</dbReference>
<protein>
    <submittedName>
        <fullName evidence="1">Uncharacterized protein</fullName>
    </submittedName>
</protein>
<organism evidence="1 2">
    <name type="scientific">Lipomyces kononenkoae</name>
    <name type="common">Yeast</name>
    <dbReference type="NCBI Taxonomy" id="34357"/>
    <lineage>
        <taxon>Eukaryota</taxon>
        <taxon>Fungi</taxon>
        <taxon>Dikarya</taxon>
        <taxon>Ascomycota</taxon>
        <taxon>Saccharomycotina</taxon>
        <taxon>Lipomycetes</taxon>
        <taxon>Lipomycetales</taxon>
        <taxon>Lipomycetaceae</taxon>
        <taxon>Lipomyces</taxon>
    </lineage>
</organism>
<accession>A0ACC3T2I8</accession>
<comment type="caution">
    <text evidence="1">The sequence shown here is derived from an EMBL/GenBank/DDBJ whole genome shotgun (WGS) entry which is preliminary data.</text>
</comment>